<dbReference type="Gene3D" id="2.60.120.10">
    <property type="entry name" value="Jelly Rolls"/>
    <property type="match status" value="1"/>
</dbReference>
<dbReference type="Proteomes" id="UP000199601">
    <property type="component" value="Unassembled WGS sequence"/>
</dbReference>
<dbReference type="EMBL" id="CTEC01000002">
    <property type="protein sequence ID" value="CQD18178.1"/>
    <property type="molecule type" value="Genomic_DNA"/>
</dbReference>
<dbReference type="InterPro" id="IPR014710">
    <property type="entry name" value="RmlC-like_jellyroll"/>
</dbReference>
<name>A0A0U1DLQ0_9MYCO</name>
<dbReference type="Pfam" id="PF07883">
    <property type="entry name" value="Cupin_2"/>
    <property type="match status" value="1"/>
</dbReference>
<dbReference type="InterPro" id="IPR052535">
    <property type="entry name" value="Bacilysin_H2HPP_isomerase"/>
</dbReference>
<dbReference type="InterPro" id="IPR013096">
    <property type="entry name" value="Cupin_2"/>
</dbReference>
<evidence type="ECO:0000313" key="2">
    <source>
        <dbReference type="EMBL" id="CQD18178.1"/>
    </source>
</evidence>
<evidence type="ECO:0000313" key="3">
    <source>
        <dbReference type="Proteomes" id="UP000199601"/>
    </source>
</evidence>
<organism evidence="2 3">
    <name type="scientific">Mycobacterium europaeum</name>
    <dbReference type="NCBI Taxonomy" id="761804"/>
    <lineage>
        <taxon>Bacteria</taxon>
        <taxon>Bacillati</taxon>
        <taxon>Actinomycetota</taxon>
        <taxon>Actinomycetes</taxon>
        <taxon>Mycobacteriales</taxon>
        <taxon>Mycobacteriaceae</taxon>
        <taxon>Mycobacterium</taxon>
        <taxon>Mycobacterium simiae complex</taxon>
    </lineage>
</organism>
<keyword evidence="3" id="KW-1185">Reference proteome</keyword>
<sequence>MLPGAATGAHHHGDQETILYVLEGTARYRWGDRLQHVVEAGPGDFVFIPAHTPHQEVNASADRPTVWVVTRSNPDPIVVNLRELDKFAEPATREYPHP</sequence>
<reference evidence="3" key="1">
    <citation type="submission" date="2015-03" db="EMBL/GenBank/DDBJ databases">
        <authorList>
            <person name="Urmite Genomes"/>
        </authorList>
    </citation>
    <scope>NUCLEOTIDE SEQUENCE [LARGE SCALE GENOMIC DNA]</scope>
    <source>
        <strain evidence="3">CSUR P1344</strain>
    </source>
</reference>
<gene>
    <name evidence="2" type="ORF">BN000_04091</name>
</gene>
<protein>
    <submittedName>
        <fullName evidence="2">Cupin domain-containing protein</fullName>
    </submittedName>
</protein>
<dbReference type="InterPro" id="IPR011051">
    <property type="entry name" value="RmlC_Cupin_sf"/>
</dbReference>
<evidence type="ECO:0000259" key="1">
    <source>
        <dbReference type="Pfam" id="PF07883"/>
    </source>
</evidence>
<dbReference type="SUPFAM" id="SSF51182">
    <property type="entry name" value="RmlC-like cupins"/>
    <property type="match status" value="1"/>
</dbReference>
<dbReference type="PANTHER" id="PTHR40112:SF1">
    <property type="entry name" value="H2HPP ISOMERASE"/>
    <property type="match status" value="1"/>
</dbReference>
<dbReference type="CDD" id="cd02210">
    <property type="entry name" value="cupin_BLR2406-like"/>
    <property type="match status" value="1"/>
</dbReference>
<dbReference type="AlphaFoldDB" id="A0A0U1DLQ0"/>
<feature type="domain" description="Cupin type-2" evidence="1">
    <location>
        <begin position="2"/>
        <end position="69"/>
    </location>
</feature>
<accession>A0A0U1DLQ0</accession>
<proteinExistence type="predicted"/>
<dbReference type="PANTHER" id="PTHR40112">
    <property type="entry name" value="H2HPP ISOMERASE"/>
    <property type="match status" value="1"/>
</dbReference>